<dbReference type="InterPro" id="IPR024326">
    <property type="entry name" value="RRP7_C"/>
</dbReference>
<dbReference type="PANTHER" id="PTHR13191:SF0">
    <property type="entry name" value="RIBOSOMAL RNA-PROCESSING PROTEIN 7 HOMOLOG A-RELATED"/>
    <property type="match status" value="1"/>
</dbReference>
<reference evidence="5" key="1">
    <citation type="submission" date="2020-06" db="EMBL/GenBank/DDBJ databases">
        <title>Genomes of multiple members of Pneumocystis genus reveal paths to human pathogen Pneumocystis jirovecii.</title>
        <authorList>
            <person name="Cisse O.H."/>
            <person name="Ma L."/>
            <person name="Dekker J."/>
            <person name="Khil P."/>
            <person name="Jo J."/>
            <person name="Brenchley J."/>
            <person name="Blair R."/>
            <person name="Pahar B."/>
            <person name="Chabe M."/>
            <person name="Van Rompay K.A."/>
            <person name="Keesler R."/>
            <person name="Sukura A."/>
            <person name="Hirsch V."/>
            <person name="Kutty G."/>
            <person name="Liu Y."/>
            <person name="Peng L."/>
            <person name="Chen J."/>
            <person name="Song J."/>
            <person name="Weissenbacher-Lang C."/>
            <person name="Xu J."/>
            <person name="Upham N.S."/>
            <person name="Stajich J.E."/>
            <person name="Cuomo C.A."/>
            <person name="Cushion M.T."/>
            <person name="Kovacs J.A."/>
        </authorList>
    </citation>
    <scope>NUCLEOTIDE SEQUENCE</scope>
    <source>
        <strain evidence="5">2A</strain>
    </source>
</reference>
<feature type="coiled-coil region" evidence="2">
    <location>
        <begin position="180"/>
        <end position="207"/>
    </location>
</feature>
<dbReference type="EMBL" id="CP054535">
    <property type="protein sequence ID" value="QSL64989.1"/>
    <property type="molecule type" value="Genomic_DNA"/>
</dbReference>
<feature type="coiled-coil region" evidence="2">
    <location>
        <begin position="253"/>
        <end position="283"/>
    </location>
</feature>
<accession>A0A899G0G5</accession>
<comment type="similarity">
    <text evidence="1">Belongs to the RRP7 family.</text>
</comment>
<dbReference type="CDD" id="cd00590">
    <property type="entry name" value="RRM_SF"/>
    <property type="match status" value="1"/>
</dbReference>
<evidence type="ECO:0000256" key="1">
    <source>
        <dbReference type="ARBA" id="ARBA00006110"/>
    </source>
</evidence>
<evidence type="ECO:0000256" key="2">
    <source>
        <dbReference type="SAM" id="Coils"/>
    </source>
</evidence>
<dbReference type="GO" id="GO:0000028">
    <property type="term" value="P:ribosomal small subunit assembly"/>
    <property type="evidence" value="ECO:0007669"/>
    <property type="project" value="TreeGrafter"/>
</dbReference>
<evidence type="ECO:0008006" key="7">
    <source>
        <dbReference type="Google" id="ProtNLM"/>
    </source>
</evidence>
<dbReference type="Gene3D" id="3.30.70.330">
    <property type="match status" value="1"/>
</dbReference>
<evidence type="ECO:0000313" key="6">
    <source>
        <dbReference type="Proteomes" id="UP000663699"/>
    </source>
</evidence>
<dbReference type="OrthoDB" id="5390at2759"/>
<dbReference type="GO" id="GO:0006364">
    <property type="term" value="P:rRNA processing"/>
    <property type="evidence" value="ECO:0007669"/>
    <property type="project" value="TreeGrafter"/>
</dbReference>
<dbReference type="InterPro" id="IPR035979">
    <property type="entry name" value="RBD_domain_sf"/>
</dbReference>
<evidence type="ECO:0000259" key="3">
    <source>
        <dbReference type="Pfam" id="PF12923"/>
    </source>
</evidence>
<dbReference type="InterPro" id="IPR040446">
    <property type="entry name" value="RRP7"/>
</dbReference>
<proteinExistence type="inferred from homology"/>
<organism evidence="5 6">
    <name type="scientific">Pneumocystis wakefieldiae</name>
    <dbReference type="NCBI Taxonomy" id="38082"/>
    <lineage>
        <taxon>Eukaryota</taxon>
        <taxon>Fungi</taxon>
        <taxon>Dikarya</taxon>
        <taxon>Ascomycota</taxon>
        <taxon>Taphrinomycotina</taxon>
        <taxon>Pneumocystomycetes</taxon>
        <taxon>Pneumocystaceae</taxon>
        <taxon>Pneumocystis</taxon>
    </lineage>
</organism>
<gene>
    <name evidence="5" type="ORF">MERGE_002293</name>
</gene>
<dbReference type="GO" id="GO:0034456">
    <property type="term" value="C:UTP-C complex"/>
    <property type="evidence" value="ECO:0007669"/>
    <property type="project" value="TreeGrafter"/>
</dbReference>
<dbReference type="PANTHER" id="PTHR13191">
    <property type="entry name" value="RIBOSOMAL RNA PROCESSING PROTEIN 7-RELATED"/>
    <property type="match status" value="1"/>
</dbReference>
<dbReference type="Proteomes" id="UP000663699">
    <property type="component" value="Chromosome 4"/>
</dbReference>
<feature type="domain" description="Rrp7 RRM-like N-terminal" evidence="4">
    <location>
        <begin position="4"/>
        <end position="170"/>
    </location>
</feature>
<dbReference type="GO" id="GO:0003676">
    <property type="term" value="F:nucleic acid binding"/>
    <property type="evidence" value="ECO:0007669"/>
    <property type="project" value="InterPro"/>
</dbReference>
<feature type="domain" description="Ribosomal RNA-processing protein 7 C-terminal" evidence="3">
    <location>
        <begin position="175"/>
        <end position="289"/>
    </location>
</feature>
<dbReference type="CDD" id="cd12932">
    <property type="entry name" value="RRP7_like"/>
    <property type="match status" value="1"/>
</dbReference>
<dbReference type="Pfam" id="PF12923">
    <property type="entry name" value="RRP7"/>
    <property type="match status" value="1"/>
</dbReference>
<dbReference type="SUPFAM" id="SSF54928">
    <property type="entry name" value="RNA-binding domain, RBD"/>
    <property type="match status" value="1"/>
</dbReference>
<dbReference type="InterPro" id="IPR012677">
    <property type="entry name" value="Nucleotide-bd_a/b_plait_sf"/>
</dbReference>
<dbReference type="AlphaFoldDB" id="A0A899G0G5"/>
<evidence type="ECO:0000259" key="4">
    <source>
        <dbReference type="Pfam" id="PF17799"/>
    </source>
</evidence>
<keyword evidence="2" id="KW-0175">Coiled coil</keyword>
<keyword evidence="6" id="KW-1185">Reference proteome</keyword>
<dbReference type="InterPro" id="IPR040447">
    <property type="entry name" value="RRM_Rrp7"/>
</dbReference>
<protein>
    <recommendedName>
        <fullName evidence="7">Ribosomal RNA-processing protein 7 C-terminal domain-containing protein</fullName>
    </recommendedName>
</protein>
<evidence type="ECO:0000313" key="5">
    <source>
        <dbReference type="EMBL" id="QSL64989.1"/>
    </source>
</evidence>
<dbReference type="GO" id="GO:0032545">
    <property type="term" value="C:CURI complex"/>
    <property type="evidence" value="ECO:0007669"/>
    <property type="project" value="TreeGrafter"/>
</dbReference>
<dbReference type="Pfam" id="PF17799">
    <property type="entry name" value="RRM_Rrp7"/>
    <property type="match status" value="1"/>
</dbReference>
<dbReference type="Gene3D" id="6.10.250.1770">
    <property type="match status" value="1"/>
</dbReference>
<sequence>MMNEYTVLKINMPKTSFKNTNLSHYLYIKEHARYQPTPLANQPENFPQGPSLFVSNLPIDTTHDHLKYLFSHLECRIQQVFFHSIQRPSYINENISEDYTENETVSEEMTLSVWKRRILSSGSWAIVEFLEKQDIQYILEKKNHKKLENYVWGQNIPKNRVPELGFNHYWDHYNLTYPSHEKLQTSIDKYMEAFNLAEEKKKQLRKRQRTEPDEEGFITVTRGGRTGAGRINEGIKMKEKKKDKYILHDFYKFQRHEGKNKKLTELKKKFEEDKEKIKEFREKKRLKMYS</sequence>
<name>A0A899G0G5_9ASCO</name>